<evidence type="ECO:0000313" key="1">
    <source>
        <dbReference type="EMBL" id="MDP9891685.1"/>
    </source>
</evidence>
<dbReference type="EMBL" id="JAUSRD010000002">
    <property type="protein sequence ID" value="MDP9891685.1"/>
    <property type="molecule type" value="Genomic_DNA"/>
</dbReference>
<proteinExistence type="predicted"/>
<name>A0AAW8CMV8_9BURK</name>
<reference evidence="1" key="1">
    <citation type="submission" date="2023-07" db="EMBL/GenBank/DDBJ databases">
        <title>Sorghum-associated microbial communities from plants grown in Nebraska, USA.</title>
        <authorList>
            <person name="Schachtman D."/>
        </authorList>
    </citation>
    <scope>NUCLEOTIDE SEQUENCE</scope>
    <source>
        <strain evidence="1">DS3754</strain>
    </source>
</reference>
<accession>A0AAW8CMV8</accession>
<comment type="caution">
    <text evidence="1">The sequence shown here is derived from an EMBL/GenBank/DDBJ whole genome shotgun (WGS) entry which is preliminary data.</text>
</comment>
<protein>
    <submittedName>
        <fullName evidence="1">Uncharacterized protein</fullName>
    </submittedName>
</protein>
<organism evidence="1 2">
    <name type="scientific">Variovorax boronicumulans</name>
    <dbReference type="NCBI Taxonomy" id="436515"/>
    <lineage>
        <taxon>Bacteria</taxon>
        <taxon>Pseudomonadati</taxon>
        <taxon>Pseudomonadota</taxon>
        <taxon>Betaproteobacteria</taxon>
        <taxon>Burkholderiales</taxon>
        <taxon>Comamonadaceae</taxon>
        <taxon>Variovorax</taxon>
    </lineage>
</organism>
<dbReference type="Proteomes" id="UP001242045">
    <property type="component" value="Unassembled WGS sequence"/>
</dbReference>
<dbReference type="RefSeq" id="WP_013541503.1">
    <property type="nucleotide sequence ID" value="NZ_JAUSRD010000002.1"/>
</dbReference>
<evidence type="ECO:0000313" key="2">
    <source>
        <dbReference type="Proteomes" id="UP001242045"/>
    </source>
</evidence>
<sequence length="102" mass="11371">MRKKTTPRDLRVAEYYQLLELLSRRQLPVVCSAPEDIHRILALRSASLLEALTEPPELLRTGERRIARAVVTAITAEGRNALARSARAVPSFPRAPSSVQRA</sequence>
<gene>
    <name evidence="1" type="ORF">J2W31_000788</name>
</gene>
<dbReference type="AlphaFoldDB" id="A0AAW8CMV8"/>